<evidence type="ECO:0000256" key="3">
    <source>
        <dbReference type="ARBA" id="ARBA00033309"/>
    </source>
</evidence>
<feature type="region of interest" description="Disordered" evidence="4">
    <location>
        <begin position="167"/>
        <end position="221"/>
    </location>
</feature>
<keyword evidence="5" id="KW-0808">Transferase</keyword>
<name>A0A2I2GQV6_9EURO</name>
<dbReference type="Gene3D" id="3.40.50.150">
    <property type="entry name" value="Vaccinia Virus protein VP39"/>
    <property type="match status" value="1"/>
</dbReference>
<proteinExistence type="predicted"/>
<comment type="caution">
    <text evidence="5">The sequence shown here is derived from an EMBL/GenBank/DDBJ whole genome shotgun (WGS) entry which is preliminary data.</text>
</comment>
<sequence length="442" mass="48704">MARLLQSLRRVFGLTPARPPSKFARSIDIDFSRFCEGDCVVVHPTKNAQAKNVKLTKPLRKNQKTELPRGHLLHESVIGRKVRDRIQAHKGPDVRVTHPTLEEYVSMTPRLVTPIYGHDADLIVSLLDIHVTPPAEGDQLPPLEILESGTGHGSLTLHLSRAIQAANTAPPSIPPKSQIKHLEGRPLRSDEQNDQKGQKGQDGGKSDVVEPENSSPDPLQEQWDVWRSQRRAIIHTVDVSPTFSARAEKIVRGFRRGIYAGNVDFYVGHAENWIAEQIQQRTPKSLLSLTTPSVEPFLTHAILDMPSAHQRIPHVAPILRTDGILAVFMPSITQIGDCVDLIRKQNLPFTMDKVVELGAGISGGRQWDVRHAVKKSRADPSSWTKGADEAEGTKEASGEDADDSVSIPVEDAPRDDGVLVCRPKVGNRIVGGGFVGIWRRIG</sequence>
<evidence type="ECO:0000256" key="1">
    <source>
        <dbReference type="ARBA" id="ARBA00012796"/>
    </source>
</evidence>
<dbReference type="InterPro" id="IPR014816">
    <property type="entry name" value="tRNA_MeTrfase_Gcd14"/>
</dbReference>
<dbReference type="RefSeq" id="XP_024710567.1">
    <property type="nucleotide sequence ID" value="XM_024846275.1"/>
</dbReference>
<protein>
    <recommendedName>
        <fullName evidence="2">tRNA (adenine(58)-N(1))-methyltransferase catalytic subunit TRM61</fullName>
        <ecNumber evidence="1">2.1.1.220</ecNumber>
    </recommendedName>
    <alternativeName>
        <fullName evidence="3">tRNA(m1A58)-methyltransferase subunit TRM61</fullName>
    </alternativeName>
</protein>
<keyword evidence="5" id="KW-0489">Methyltransferase</keyword>
<dbReference type="EC" id="2.1.1.220" evidence="1"/>
<dbReference type="InterPro" id="IPR029063">
    <property type="entry name" value="SAM-dependent_MTases_sf"/>
</dbReference>
<dbReference type="OrthoDB" id="5585464at2759"/>
<reference evidence="5 6" key="1">
    <citation type="submission" date="2016-12" db="EMBL/GenBank/DDBJ databases">
        <title>The genomes of Aspergillus section Nigri reveals drivers in fungal speciation.</title>
        <authorList>
            <consortium name="DOE Joint Genome Institute"/>
            <person name="Vesth T.C."/>
            <person name="Nybo J."/>
            <person name="Theobald S."/>
            <person name="Brandl J."/>
            <person name="Frisvad J.C."/>
            <person name="Nielsen K.F."/>
            <person name="Lyhne E.K."/>
            <person name="Kogle M.E."/>
            <person name="Kuo A."/>
            <person name="Riley R."/>
            <person name="Clum A."/>
            <person name="Nolan M."/>
            <person name="Lipzen A."/>
            <person name="Salamov A."/>
            <person name="Henrissat B."/>
            <person name="Wiebenga A."/>
            <person name="De Vries R.P."/>
            <person name="Grigoriev I.V."/>
            <person name="Mortensen U.H."/>
            <person name="Andersen M.R."/>
            <person name="Baker S.E."/>
        </authorList>
    </citation>
    <scope>NUCLEOTIDE SEQUENCE [LARGE SCALE GENOMIC DNA]</scope>
    <source>
        <strain evidence="5 6">IBT 23096</strain>
    </source>
</reference>
<keyword evidence="6" id="KW-1185">Reference proteome</keyword>
<dbReference type="VEuPathDB" id="FungiDB:P170DRAFT_399284"/>
<feature type="compositionally biased region" description="Basic and acidic residues" evidence="4">
    <location>
        <begin position="386"/>
        <end position="397"/>
    </location>
</feature>
<dbReference type="GO" id="GO:0030488">
    <property type="term" value="P:tRNA methylation"/>
    <property type="evidence" value="ECO:0007669"/>
    <property type="project" value="InterPro"/>
</dbReference>
<dbReference type="PROSITE" id="PS51620">
    <property type="entry name" value="SAM_TRM61"/>
    <property type="match status" value="1"/>
</dbReference>
<gene>
    <name evidence="5" type="ORF">P170DRAFT_399284</name>
</gene>
<evidence type="ECO:0000313" key="6">
    <source>
        <dbReference type="Proteomes" id="UP000234275"/>
    </source>
</evidence>
<dbReference type="GO" id="GO:0031515">
    <property type="term" value="C:tRNA (m1A) methyltransferase complex"/>
    <property type="evidence" value="ECO:0007669"/>
    <property type="project" value="InterPro"/>
</dbReference>
<dbReference type="GO" id="GO:0005739">
    <property type="term" value="C:mitochondrion"/>
    <property type="evidence" value="ECO:0007669"/>
    <property type="project" value="TreeGrafter"/>
</dbReference>
<evidence type="ECO:0000256" key="2">
    <source>
        <dbReference type="ARBA" id="ARBA00015963"/>
    </source>
</evidence>
<accession>A0A2I2GQV6</accession>
<dbReference type="Proteomes" id="UP000234275">
    <property type="component" value="Unassembled WGS sequence"/>
</dbReference>
<evidence type="ECO:0000256" key="4">
    <source>
        <dbReference type="SAM" id="MobiDB-lite"/>
    </source>
</evidence>
<dbReference type="GeneID" id="36553974"/>
<dbReference type="EMBL" id="MSFO01000001">
    <property type="protein sequence ID" value="PLB55265.1"/>
    <property type="molecule type" value="Genomic_DNA"/>
</dbReference>
<dbReference type="STRING" id="1392250.A0A2I2GQV6"/>
<organism evidence="5 6">
    <name type="scientific">Aspergillus steynii IBT 23096</name>
    <dbReference type="NCBI Taxonomy" id="1392250"/>
    <lineage>
        <taxon>Eukaryota</taxon>
        <taxon>Fungi</taxon>
        <taxon>Dikarya</taxon>
        <taxon>Ascomycota</taxon>
        <taxon>Pezizomycotina</taxon>
        <taxon>Eurotiomycetes</taxon>
        <taxon>Eurotiomycetidae</taxon>
        <taxon>Eurotiales</taxon>
        <taxon>Aspergillaceae</taxon>
        <taxon>Aspergillus</taxon>
        <taxon>Aspergillus subgen. Circumdati</taxon>
    </lineage>
</organism>
<dbReference type="PANTHER" id="PTHR12133">
    <property type="entry name" value="TRNA (ADENINE(58)-N(1))-METHYLTRANSFERASE"/>
    <property type="match status" value="1"/>
</dbReference>
<feature type="compositionally biased region" description="Basic and acidic residues" evidence="4">
    <location>
        <begin position="180"/>
        <end position="208"/>
    </location>
</feature>
<dbReference type="GO" id="GO:0160107">
    <property type="term" value="F:tRNA (adenine(58)-N1)-methyltransferase activity"/>
    <property type="evidence" value="ECO:0007669"/>
    <property type="project" value="UniProtKB-EC"/>
</dbReference>
<dbReference type="SUPFAM" id="SSF53335">
    <property type="entry name" value="S-adenosyl-L-methionine-dependent methyltransferases"/>
    <property type="match status" value="1"/>
</dbReference>
<dbReference type="AlphaFoldDB" id="A0A2I2GQV6"/>
<dbReference type="PANTHER" id="PTHR12133:SF1">
    <property type="entry name" value="TRNA (ADENINE(58)-N(1))-METHYLTRANSFERASE, MITOCHONDRIAL"/>
    <property type="match status" value="1"/>
</dbReference>
<feature type="region of interest" description="Disordered" evidence="4">
    <location>
        <begin position="372"/>
        <end position="411"/>
    </location>
</feature>
<evidence type="ECO:0000313" key="5">
    <source>
        <dbReference type="EMBL" id="PLB55265.1"/>
    </source>
</evidence>